<comment type="similarity">
    <text evidence="2 7">Belongs to the membrane-bound acyltransferase family.</text>
</comment>
<dbReference type="GO" id="GO:0016746">
    <property type="term" value="F:acyltransferase activity"/>
    <property type="evidence" value="ECO:0007669"/>
    <property type="project" value="UniProtKB-KW"/>
</dbReference>
<dbReference type="EMBL" id="JACRSQ010000002">
    <property type="protein sequence ID" value="MBC8542388.1"/>
    <property type="molecule type" value="Genomic_DNA"/>
</dbReference>
<feature type="transmembrane region" description="Helical" evidence="8">
    <location>
        <begin position="298"/>
        <end position="315"/>
    </location>
</feature>
<feature type="transmembrane region" description="Helical" evidence="8">
    <location>
        <begin position="30"/>
        <end position="55"/>
    </location>
</feature>
<dbReference type="Proteomes" id="UP000657006">
    <property type="component" value="Unassembled WGS sequence"/>
</dbReference>
<evidence type="ECO:0000256" key="2">
    <source>
        <dbReference type="ARBA" id="ARBA00010323"/>
    </source>
</evidence>
<proteinExistence type="inferred from homology"/>
<dbReference type="PANTHER" id="PTHR13285">
    <property type="entry name" value="ACYLTRANSFERASE"/>
    <property type="match status" value="1"/>
</dbReference>
<keyword evidence="3 7" id="KW-1003">Cell membrane</keyword>
<organism evidence="9 10">
    <name type="scientific">Bianquea renquensis</name>
    <dbReference type="NCBI Taxonomy" id="2763661"/>
    <lineage>
        <taxon>Bacteria</taxon>
        <taxon>Bacillati</taxon>
        <taxon>Bacillota</taxon>
        <taxon>Clostridia</taxon>
        <taxon>Eubacteriales</taxon>
        <taxon>Bianqueaceae</taxon>
        <taxon>Bianquea</taxon>
    </lineage>
</organism>
<sequence length="469" mass="53788">MVFNSIFFICFFLPLVIIVYYCIKESLRNLFLVSVSLFFLAWGSVDCLKIIVLIILADFLITRGYSRTPKVKKALLLAGIILNISILCYFKYLNFVISAINTVFQSEFRLLDLIVPLGISFIVFHSISYLVDCYRDETIGQTSLLELSLYLLYFPKLIQGPIVRFCDFSPQLQHRTVSLDTLVSGIERFVIGLGKKVLVADMVGETVTTIFSRAALGIDVPTAWLGVVFFSFQIYFDFSGYSDMAIGISKIFGFSVKENFNFPYISKSITEFWRRWHISLGSWFREYVYIPLGGNRKGNVYFNLFIVFLVTGIWHGAGSAYIVWGVTHGFCIILERFLSTKNLYKKIPAFFRWAVTLLIVWLGWVLFNTGSLSDAFVYYKQLFGFASTDYVLFSFPYFVTPRNIFLFVLSLFGSVILGKLVKPSFYEKLLTSRSLVIVALRYILICALFILCLISIISGTYSPFLYFQF</sequence>
<feature type="transmembrane region" description="Helical" evidence="8">
    <location>
        <begin position="75"/>
        <end position="96"/>
    </location>
</feature>
<evidence type="ECO:0000313" key="10">
    <source>
        <dbReference type="Proteomes" id="UP000657006"/>
    </source>
</evidence>
<dbReference type="PANTHER" id="PTHR13285:SF18">
    <property type="entry name" value="PROTEIN-CYSTEINE N-PALMITOYLTRANSFERASE RASP"/>
    <property type="match status" value="1"/>
</dbReference>
<feature type="transmembrane region" description="Helical" evidence="8">
    <location>
        <begin position="350"/>
        <end position="367"/>
    </location>
</feature>
<dbReference type="RefSeq" id="WP_249289250.1">
    <property type="nucleotide sequence ID" value="NZ_JACRSQ010000002.1"/>
</dbReference>
<evidence type="ECO:0000256" key="6">
    <source>
        <dbReference type="ARBA" id="ARBA00023136"/>
    </source>
</evidence>
<reference evidence="9" key="1">
    <citation type="submission" date="2020-08" db="EMBL/GenBank/DDBJ databases">
        <title>Genome public.</title>
        <authorList>
            <person name="Liu C."/>
            <person name="Sun Q."/>
        </authorList>
    </citation>
    <scope>NUCLEOTIDE SEQUENCE</scope>
    <source>
        <strain evidence="9">NSJ-32</strain>
    </source>
</reference>
<evidence type="ECO:0000256" key="8">
    <source>
        <dbReference type="SAM" id="Phobius"/>
    </source>
</evidence>
<dbReference type="GO" id="GO:0005886">
    <property type="term" value="C:plasma membrane"/>
    <property type="evidence" value="ECO:0007669"/>
    <property type="project" value="UniProtKB-SubCell"/>
</dbReference>
<dbReference type="PIRSF" id="PIRSF500217">
    <property type="entry name" value="AlgI"/>
    <property type="match status" value="1"/>
</dbReference>
<evidence type="ECO:0000256" key="7">
    <source>
        <dbReference type="PIRNR" id="PIRNR016636"/>
    </source>
</evidence>
<evidence type="ECO:0000256" key="1">
    <source>
        <dbReference type="ARBA" id="ARBA00004651"/>
    </source>
</evidence>
<evidence type="ECO:0000256" key="4">
    <source>
        <dbReference type="ARBA" id="ARBA00022692"/>
    </source>
</evidence>
<keyword evidence="5 8" id="KW-1133">Transmembrane helix</keyword>
<dbReference type="PIRSF" id="PIRSF016636">
    <property type="entry name" value="AlgI_DltB"/>
    <property type="match status" value="1"/>
</dbReference>
<dbReference type="InterPro" id="IPR004299">
    <property type="entry name" value="MBOAT_fam"/>
</dbReference>
<name>A0A926I0F0_9FIRM</name>
<evidence type="ECO:0000256" key="5">
    <source>
        <dbReference type="ARBA" id="ARBA00022989"/>
    </source>
</evidence>
<keyword evidence="7" id="KW-0012">Acyltransferase</keyword>
<keyword evidence="6 7" id="KW-0472">Membrane</keyword>
<dbReference type="InterPro" id="IPR051085">
    <property type="entry name" value="MB_O-acyltransferase"/>
</dbReference>
<accession>A0A926I0F0</accession>
<feature type="transmembrane region" description="Helical" evidence="8">
    <location>
        <begin position="442"/>
        <end position="466"/>
    </location>
</feature>
<dbReference type="AlphaFoldDB" id="A0A926I0F0"/>
<evidence type="ECO:0000256" key="3">
    <source>
        <dbReference type="ARBA" id="ARBA00022475"/>
    </source>
</evidence>
<evidence type="ECO:0000313" key="9">
    <source>
        <dbReference type="EMBL" id="MBC8542388.1"/>
    </source>
</evidence>
<dbReference type="Pfam" id="PF03062">
    <property type="entry name" value="MBOAT"/>
    <property type="match status" value="1"/>
</dbReference>
<dbReference type="InterPro" id="IPR028362">
    <property type="entry name" value="AlgI"/>
</dbReference>
<keyword evidence="10" id="KW-1185">Reference proteome</keyword>
<feature type="transmembrane region" description="Helical" evidence="8">
    <location>
        <begin position="108"/>
        <end position="127"/>
    </location>
</feature>
<protein>
    <submittedName>
        <fullName evidence="9">MBOAT family protein</fullName>
    </submittedName>
</protein>
<gene>
    <name evidence="9" type="ORF">H8730_02355</name>
</gene>
<dbReference type="InterPro" id="IPR024194">
    <property type="entry name" value="Ac/AlaTfrase_AlgI/DltB"/>
</dbReference>
<comment type="subcellular location">
    <subcellularLocation>
        <location evidence="1">Cell membrane</location>
        <topology evidence="1">Multi-pass membrane protein</topology>
    </subcellularLocation>
</comment>
<keyword evidence="4 8" id="KW-0812">Transmembrane</keyword>
<dbReference type="GO" id="GO:0042121">
    <property type="term" value="P:alginic acid biosynthetic process"/>
    <property type="evidence" value="ECO:0007669"/>
    <property type="project" value="InterPro"/>
</dbReference>
<comment type="caution">
    <text evidence="9">The sequence shown here is derived from an EMBL/GenBank/DDBJ whole genome shotgun (WGS) entry which is preliminary data.</text>
</comment>
<feature type="transmembrane region" description="Helical" evidence="8">
    <location>
        <begin position="6"/>
        <end position="23"/>
    </location>
</feature>
<keyword evidence="7" id="KW-0808">Transferase</keyword>